<reference evidence="1" key="2">
    <citation type="journal article" date="2022" name="New Phytol.">
        <title>Evolutionary transition to the ectomycorrhizal habit in the genomes of a hyperdiverse lineage of mushroom-forming fungi.</title>
        <authorList>
            <person name="Looney B."/>
            <person name="Miyauchi S."/>
            <person name="Morin E."/>
            <person name="Drula E."/>
            <person name="Courty P.E."/>
            <person name="Kohler A."/>
            <person name="Kuo A."/>
            <person name="LaButti K."/>
            <person name="Pangilinan J."/>
            <person name="Lipzen A."/>
            <person name="Riley R."/>
            <person name="Andreopoulos W."/>
            <person name="He G."/>
            <person name="Johnson J."/>
            <person name="Nolan M."/>
            <person name="Tritt A."/>
            <person name="Barry K.W."/>
            <person name="Grigoriev I.V."/>
            <person name="Nagy L.G."/>
            <person name="Hibbett D."/>
            <person name="Henrissat B."/>
            <person name="Matheny P.B."/>
            <person name="Labbe J."/>
            <person name="Martin F.M."/>
        </authorList>
    </citation>
    <scope>NUCLEOTIDE SEQUENCE</scope>
    <source>
        <strain evidence="1">HHB10654</strain>
    </source>
</reference>
<accession>A0ACB8SH29</accession>
<evidence type="ECO:0000313" key="2">
    <source>
        <dbReference type="Proteomes" id="UP000814140"/>
    </source>
</evidence>
<evidence type="ECO:0000313" key="1">
    <source>
        <dbReference type="EMBL" id="KAI0055834.1"/>
    </source>
</evidence>
<name>A0ACB8SH29_9AGAM</name>
<organism evidence="1 2">
    <name type="scientific">Artomyces pyxidatus</name>
    <dbReference type="NCBI Taxonomy" id="48021"/>
    <lineage>
        <taxon>Eukaryota</taxon>
        <taxon>Fungi</taxon>
        <taxon>Dikarya</taxon>
        <taxon>Basidiomycota</taxon>
        <taxon>Agaricomycotina</taxon>
        <taxon>Agaricomycetes</taxon>
        <taxon>Russulales</taxon>
        <taxon>Auriscalpiaceae</taxon>
        <taxon>Artomyces</taxon>
    </lineage>
</organism>
<dbReference type="EMBL" id="MU277277">
    <property type="protein sequence ID" value="KAI0055834.1"/>
    <property type="molecule type" value="Genomic_DNA"/>
</dbReference>
<dbReference type="Proteomes" id="UP000814140">
    <property type="component" value="Unassembled WGS sequence"/>
</dbReference>
<comment type="caution">
    <text evidence="1">The sequence shown here is derived from an EMBL/GenBank/DDBJ whole genome shotgun (WGS) entry which is preliminary data.</text>
</comment>
<gene>
    <name evidence="1" type="ORF">BV25DRAFT_1769446</name>
</gene>
<proteinExistence type="predicted"/>
<reference evidence="1" key="1">
    <citation type="submission" date="2021-03" db="EMBL/GenBank/DDBJ databases">
        <authorList>
            <consortium name="DOE Joint Genome Institute"/>
            <person name="Ahrendt S."/>
            <person name="Looney B.P."/>
            <person name="Miyauchi S."/>
            <person name="Morin E."/>
            <person name="Drula E."/>
            <person name="Courty P.E."/>
            <person name="Chicoki N."/>
            <person name="Fauchery L."/>
            <person name="Kohler A."/>
            <person name="Kuo A."/>
            <person name="Labutti K."/>
            <person name="Pangilinan J."/>
            <person name="Lipzen A."/>
            <person name="Riley R."/>
            <person name="Andreopoulos W."/>
            <person name="He G."/>
            <person name="Johnson J."/>
            <person name="Barry K.W."/>
            <person name="Grigoriev I.V."/>
            <person name="Nagy L."/>
            <person name="Hibbett D."/>
            <person name="Henrissat B."/>
            <person name="Matheny P.B."/>
            <person name="Labbe J."/>
            <person name="Martin F."/>
        </authorList>
    </citation>
    <scope>NUCLEOTIDE SEQUENCE</scope>
    <source>
        <strain evidence="1">HHB10654</strain>
    </source>
</reference>
<sequence length="530" mass="60138">MHNLFIGEFQHHCRVVWGMTIKVPGAKKLEAHSTEEQQKQLEKVVAGIEKGSKTSTKRPRRGYLVAVAQVNGIRDVAGGTKAEYIDALFRWYAEKPGRTIKCPVPASEPVINFSLDPERPTQPIIINKAVLDEIRADIKRITVPSWVGHIPRNFGDPSHGKLTADQWRSGCIVYLTITLIRLWGGTGATTLEKERLRNFLDMVRSVDLGTRRSTSSARISLHAHYMHEYLAGLLQIFPDHKFVVNHHLAQHLAECMTLFGPVHGIWAFVFERYLGILRGFNTNNKSGEMEVTFLRYFCMSGNLRAFVQDLDLPGLPEYADFAASLPATFGHLMQSEDLHTLPSTAHSYTYNASKAEALGDEVYSRLLDRINVDLTPELRYSRWNSNGTLLLDRRCQKISGIEHFRARYSSRQVRHVGNSLIEFSSPISPRQTHRAGQIVDIVLHRRLTLQKAAIVEPFLVVKEYAELSPADRIHDIYRQFDHLGARLNYNRFVDGFVVLKPVDLVSHFASYVYTPDGIDEACIVVRSIDR</sequence>
<protein>
    <submittedName>
        <fullName evidence="1">Uncharacterized protein</fullName>
    </submittedName>
</protein>
<keyword evidence="2" id="KW-1185">Reference proteome</keyword>
<feature type="non-terminal residue" evidence="1">
    <location>
        <position position="530"/>
    </location>
</feature>